<dbReference type="RefSeq" id="XP_034076470.1">
    <property type="nucleotide sequence ID" value="XM_034220579.1"/>
</dbReference>
<dbReference type="OrthoDB" id="8954335at2759"/>
<feature type="domain" description="Fibronectin type-III" evidence="4">
    <location>
        <begin position="1"/>
        <end position="46"/>
    </location>
</feature>
<dbReference type="GeneID" id="117549021"/>
<protein>
    <submittedName>
        <fullName evidence="6">Uncharacterized protein LOC117549021</fullName>
    </submittedName>
</protein>
<keyword evidence="3" id="KW-0175">Coiled coil</keyword>
<evidence type="ECO:0000256" key="1">
    <source>
        <dbReference type="ARBA" id="ARBA00008535"/>
    </source>
</evidence>
<dbReference type="PANTHER" id="PTHR32046:SF14">
    <property type="match status" value="1"/>
</dbReference>
<accession>A0A6P8UVK3</accession>
<feature type="coiled-coil region" evidence="3">
    <location>
        <begin position="483"/>
        <end position="517"/>
    </location>
</feature>
<dbReference type="CDD" id="cd00882">
    <property type="entry name" value="Ras_like_GTPase"/>
    <property type="match status" value="1"/>
</dbReference>
<dbReference type="Gene3D" id="3.40.50.300">
    <property type="entry name" value="P-loop containing nucleotide triphosphate hydrolases"/>
    <property type="match status" value="1"/>
</dbReference>
<proteinExistence type="inferred from homology"/>
<dbReference type="PROSITE" id="PS50853">
    <property type="entry name" value="FN3"/>
    <property type="match status" value="1"/>
</dbReference>
<dbReference type="FunFam" id="3.40.50.300:FF:002049">
    <property type="entry name" value="Si:ch73-170d6.2"/>
    <property type="match status" value="1"/>
</dbReference>
<evidence type="ECO:0000313" key="6">
    <source>
        <dbReference type="RefSeq" id="XP_034076470.1"/>
    </source>
</evidence>
<organism evidence="5 6">
    <name type="scientific">Gymnodraco acuticeps</name>
    <name type="common">Antarctic dragonfish</name>
    <dbReference type="NCBI Taxonomy" id="8218"/>
    <lineage>
        <taxon>Eukaryota</taxon>
        <taxon>Metazoa</taxon>
        <taxon>Chordata</taxon>
        <taxon>Craniata</taxon>
        <taxon>Vertebrata</taxon>
        <taxon>Euteleostomi</taxon>
        <taxon>Actinopterygii</taxon>
        <taxon>Neopterygii</taxon>
        <taxon>Teleostei</taxon>
        <taxon>Neoteleostei</taxon>
        <taxon>Acanthomorphata</taxon>
        <taxon>Eupercaria</taxon>
        <taxon>Perciformes</taxon>
        <taxon>Notothenioidei</taxon>
        <taxon>Bathydraconidae</taxon>
        <taxon>Gymnodraco</taxon>
    </lineage>
</organism>
<dbReference type="InterPro" id="IPR006703">
    <property type="entry name" value="G_AIG1"/>
</dbReference>
<dbReference type="Pfam" id="PF04548">
    <property type="entry name" value="AIG1"/>
    <property type="match status" value="1"/>
</dbReference>
<name>A0A6P8UVK3_GYMAC</name>
<keyword evidence="5" id="KW-1185">Reference proteome</keyword>
<dbReference type="KEGG" id="gacu:117549021"/>
<dbReference type="CDD" id="cd00063">
    <property type="entry name" value="FN3"/>
    <property type="match status" value="1"/>
</dbReference>
<dbReference type="InParanoid" id="A0A6P8UVK3"/>
<dbReference type="GO" id="GO:0005525">
    <property type="term" value="F:GTP binding"/>
    <property type="evidence" value="ECO:0007669"/>
    <property type="project" value="InterPro"/>
</dbReference>
<dbReference type="PANTHER" id="PTHR32046">
    <property type="entry name" value="G DOMAIN-CONTAINING PROTEIN"/>
    <property type="match status" value="1"/>
</dbReference>
<dbReference type="SUPFAM" id="SSF52540">
    <property type="entry name" value="P-loop containing nucleoside triphosphate hydrolases"/>
    <property type="match status" value="1"/>
</dbReference>
<reference evidence="6" key="1">
    <citation type="submission" date="2025-08" db="UniProtKB">
        <authorList>
            <consortium name="RefSeq"/>
        </authorList>
    </citation>
    <scope>IDENTIFICATION</scope>
</reference>
<dbReference type="InterPro" id="IPR003961">
    <property type="entry name" value="FN3_dom"/>
</dbReference>
<evidence type="ECO:0000256" key="3">
    <source>
        <dbReference type="SAM" id="Coils"/>
    </source>
</evidence>
<dbReference type="InterPro" id="IPR027417">
    <property type="entry name" value="P-loop_NTPase"/>
</dbReference>
<keyword evidence="2" id="KW-0547">Nucleotide-binding</keyword>
<dbReference type="AlphaFoldDB" id="A0A6P8UVK3"/>
<sequence>MVGAEKAIISGLQPETEYAVRVRCDCGAAGRSKESIAVNVRTTTPAYLKEFLKSKSKIINTESPSVYKLPLTEEDMDVDGCRRYNFGKDSMRQNRTIMLLGATGSGKSTLINGLINYIVGVEWKDDFRFKLVNEDQSRSQAESQTSEVTVYKINHQEGFKTPFSLTIVDTPGFRDTRGIKRDEEIKQQLLNLFSAERGISEIDAVCFVVQASLARLTPRQEYVFDSVLSIFGKDVKENIQVLVTFADGQRPPVLEAIKASGVPCPKTEDGLPVHFKFNNSALFAQNQSSAAADSSGEEEEGGFEKMFWKMVAESMKTFFVALNKLTTKRLTLTKEVLRERKQLQISMENVQKQVKVGLAKIEEINKTSEQLKLHDAECSRNAKCEFEVVVTRPFKVDISGTGTFDTNCQLCHFTCHTECPYANDADKRKCPAMGPDGNCTQCPDKCHWSKHFNQKYRWEYKEVKEKQTVQELKEKYLKASKAKGTVQEVIAHMKAEYQRLQAEVREIMKRSAECLKRLGEIALKPNPLSDKQSSWLK</sequence>
<comment type="similarity">
    <text evidence="1">Belongs to the TRAFAC class TrmE-Era-EngA-EngB-Septin-like GTPase superfamily. AIG1/Toc34/Toc159-like paraseptin GTPase family. IAN subfamily.</text>
</comment>
<evidence type="ECO:0000256" key="2">
    <source>
        <dbReference type="ARBA" id="ARBA00022741"/>
    </source>
</evidence>
<gene>
    <name evidence="6" type="primary">LOC117549021</name>
</gene>
<dbReference type="Proteomes" id="UP000515161">
    <property type="component" value="Unplaced"/>
</dbReference>
<evidence type="ECO:0000313" key="5">
    <source>
        <dbReference type="Proteomes" id="UP000515161"/>
    </source>
</evidence>
<evidence type="ECO:0000259" key="4">
    <source>
        <dbReference type="PROSITE" id="PS50853"/>
    </source>
</evidence>